<dbReference type="PANTHER" id="PTHR46558:SF11">
    <property type="entry name" value="HTH-TYPE TRANSCRIPTIONAL REGULATOR XRE"/>
    <property type="match status" value="1"/>
</dbReference>
<organism evidence="3 4">
    <name type="scientific">Alkalibaculum bacchi</name>
    <dbReference type="NCBI Taxonomy" id="645887"/>
    <lineage>
        <taxon>Bacteria</taxon>
        <taxon>Bacillati</taxon>
        <taxon>Bacillota</taxon>
        <taxon>Clostridia</taxon>
        <taxon>Eubacteriales</taxon>
        <taxon>Eubacteriaceae</taxon>
        <taxon>Alkalibaculum</taxon>
    </lineage>
</organism>
<evidence type="ECO:0000259" key="2">
    <source>
        <dbReference type="PROSITE" id="PS50943"/>
    </source>
</evidence>
<keyword evidence="1 3" id="KW-0238">DNA-binding</keyword>
<reference evidence="3 4" key="1">
    <citation type="submission" date="2018-06" db="EMBL/GenBank/DDBJ databases">
        <title>Genomic Encyclopedia of Type Strains, Phase IV (KMG-IV): sequencing the most valuable type-strain genomes for metagenomic binning, comparative biology and taxonomic classification.</title>
        <authorList>
            <person name="Goeker M."/>
        </authorList>
    </citation>
    <scope>NUCLEOTIDE SEQUENCE [LARGE SCALE GENOMIC DNA]</scope>
    <source>
        <strain evidence="3 4">DSM 22112</strain>
    </source>
</reference>
<dbReference type="EMBL" id="QNRX01000015">
    <property type="protein sequence ID" value="RBP61051.1"/>
    <property type="molecule type" value="Genomic_DNA"/>
</dbReference>
<dbReference type="AlphaFoldDB" id="A0A366I100"/>
<dbReference type="OrthoDB" id="9812495at2"/>
<dbReference type="SUPFAM" id="SSF48452">
    <property type="entry name" value="TPR-like"/>
    <property type="match status" value="1"/>
</dbReference>
<dbReference type="PANTHER" id="PTHR46558">
    <property type="entry name" value="TRACRIPTIONAL REGULATORY PROTEIN-RELATED-RELATED"/>
    <property type="match status" value="1"/>
</dbReference>
<dbReference type="SMART" id="SM00530">
    <property type="entry name" value="HTH_XRE"/>
    <property type="match status" value="1"/>
</dbReference>
<comment type="caution">
    <text evidence="3">The sequence shown here is derived from an EMBL/GenBank/DDBJ whole genome shotgun (WGS) entry which is preliminary data.</text>
</comment>
<dbReference type="SUPFAM" id="SSF47413">
    <property type="entry name" value="lambda repressor-like DNA-binding domains"/>
    <property type="match status" value="1"/>
</dbReference>
<dbReference type="InterPro" id="IPR001387">
    <property type="entry name" value="Cro/C1-type_HTH"/>
</dbReference>
<dbReference type="Gene3D" id="1.10.260.40">
    <property type="entry name" value="lambda repressor-like DNA-binding domains"/>
    <property type="match status" value="1"/>
</dbReference>
<accession>A0A366I100</accession>
<dbReference type="InterPro" id="IPR010982">
    <property type="entry name" value="Lambda_DNA-bd_dom_sf"/>
</dbReference>
<evidence type="ECO:0000313" key="4">
    <source>
        <dbReference type="Proteomes" id="UP000253490"/>
    </source>
</evidence>
<dbReference type="CDD" id="cd00093">
    <property type="entry name" value="HTH_XRE"/>
    <property type="match status" value="1"/>
</dbReference>
<dbReference type="PROSITE" id="PS50943">
    <property type="entry name" value="HTH_CROC1"/>
    <property type="match status" value="1"/>
</dbReference>
<feature type="domain" description="HTH cro/C1-type" evidence="2">
    <location>
        <begin position="10"/>
        <end position="64"/>
    </location>
</feature>
<evidence type="ECO:0000256" key="1">
    <source>
        <dbReference type="ARBA" id="ARBA00023125"/>
    </source>
</evidence>
<dbReference type="Proteomes" id="UP000253490">
    <property type="component" value="Unassembled WGS sequence"/>
</dbReference>
<gene>
    <name evidence="3" type="ORF">DES36_11550</name>
</gene>
<protein>
    <submittedName>
        <fullName evidence="3">DNA-binding XRE family transcriptional regulator</fullName>
    </submittedName>
</protein>
<dbReference type="Gene3D" id="1.25.40.10">
    <property type="entry name" value="Tetratricopeptide repeat domain"/>
    <property type="match status" value="1"/>
</dbReference>
<evidence type="ECO:0000313" key="3">
    <source>
        <dbReference type="EMBL" id="RBP61051.1"/>
    </source>
</evidence>
<dbReference type="GO" id="GO:0003677">
    <property type="term" value="F:DNA binding"/>
    <property type="evidence" value="ECO:0007669"/>
    <property type="project" value="UniProtKB-KW"/>
</dbReference>
<dbReference type="RefSeq" id="WP_113921264.1">
    <property type="nucleotide sequence ID" value="NZ_QNRX01000015.1"/>
</dbReference>
<dbReference type="InterPro" id="IPR011990">
    <property type="entry name" value="TPR-like_helical_dom_sf"/>
</dbReference>
<dbReference type="Pfam" id="PF01381">
    <property type="entry name" value="HTH_3"/>
    <property type="match status" value="1"/>
</dbReference>
<proteinExistence type="predicted"/>
<name>A0A366I100_9FIRM</name>
<keyword evidence="4" id="KW-1185">Reference proteome</keyword>
<sequence>MNEIHLAKCIAKKRREMNITQEELASYIGVSKAAVSKWELENSLPDITLLPRLASYFNISIDELIGYEPQMTKEEIRRQYLYFKGILGTKPYLEVQMELDEKIKKYYSCFPFLLQMTVLLLNHYDAAEKPEDVLMWALNLARRVKNESKDINDVKAAVNLEVMLDLVLGKPKDALELLDESVRPLSQETESLAQVYQMLGEKEKAKRVYQISIYQHLLTLVAEAAQYSMLYEDDKEKSTEILKRSLQIADIFQVSKLQPNAIVPVYYSAAILYCIQGEIDKSIEMMEKYTNTCLESFFPFSLHGDDYFNLIDDWLLELDIGNGAPQNEKFIRKSMLSAVKDNPAFHGLRDDARYKSIIGRLEALVKERG</sequence>